<dbReference type="RefSeq" id="WP_010922067.1">
    <property type="nucleotide sequence ID" value="NZ_AP017629.1"/>
</dbReference>
<proteinExistence type="predicted"/>
<evidence type="ECO:0000313" key="2">
    <source>
        <dbReference type="Proteomes" id="UP000274496"/>
    </source>
</evidence>
<name>A0ABD7USQ0_STRPY</name>
<dbReference type="Proteomes" id="UP000274496">
    <property type="component" value="Chromosome"/>
</dbReference>
<organism evidence="1 2">
    <name type="scientific">Streptococcus pyogenes</name>
    <dbReference type="NCBI Taxonomy" id="1314"/>
    <lineage>
        <taxon>Bacteria</taxon>
        <taxon>Bacillati</taxon>
        <taxon>Bacillota</taxon>
        <taxon>Bacilli</taxon>
        <taxon>Lactobacillales</taxon>
        <taxon>Streptococcaceae</taxon>
        <taxon>Streptococcus</taxon>
    </lineage>
</organism>
<dbReference type="EMBL" id="LR031521">
    <property type="protein sequence ID" value="VDC38812.1"/>
    <property type="molecule type" value="Genomic_DNA"/>
</dbReference>
<gene>
    <name evidence="1" type="ORF">SP119_0527</name>
</gene>
<sequence>MEIYKQRMIEEYKQLKKRAEKLSIVLNRYYLDELDFELSCPIELLQTQWHIMGAYLKILEQRFLVEGIYFND</sequence>
<protein>
    <recommendedName>
        <fullName evidence="3">Phage protein</fullName>
    </recommendedName>
</protein>
<dbReference type="InterPro" id="IPR054052">
    <property type="entry name" value="Y16Q-like"/>
</dbReference>
<reference evidence="1 2" key="1">
    <citation type="submission" date="2018-10" db="EMBL/GenBank/DDBJ databases">
        <authorList>
            <person name="Rosinski-Chupin I."/>
        </authorList>
    </citation>
    <scope>NUCLEOTIDE SEQUENCE [LARGE SCALE GENOMIC DNA]</scope>
    <source>
        <strain evidence="1 2">S119</strain>
    </source>
</reference>
<dbReference type="AlphaFoldDB" id="A0ABD7USQ0"/>
<evidence type="ECO:0008006" key="3">
    <source>
        <dbReference type="Google" id="ProtNLM"/>
    </source>
</evidence>
<evidence type="ECO:0000313" key="1">
    <source>
        <dbReference type="EMBL" id="VDC38812.1"/>
    </source>
</evidence>
<accession>A0ABD7USQ0</accession>
<dbReference type="Pfam" id="PF21825">
    <property type="entry name" value="crAss001_48"/>
    <property type="match status" value="1"/>
</dbReference>